<accession>A0A0P8XYD4</accession>
<keyword evidence="3" id="KW-1185">Reference proteome</keyword>
<dbReference type="InParanoid" id="A0A0P8XYD4"/>
<dbReference type="AlphaFoldDB" id="A0A0P8XYD4"/>
<organism evidence="2 3">
    <name type="scientific">Drosophila ananassae</name>
    <name type="common">Fruit fly</name>
    <dbReference type="NCBI Taxonomy" id="7217"/>
    <lineage>
        <taxon>Eukaryota</taxon>
        <taxon>Metazoa</taxon>
        <taxon>Ecdysozoa</taxon>
        <taxon>Arthropoda</taxon>
        <taxon>Hexapoda</taxon>
        <taxon>Insecta</taxon>
        <taxon>Pterygota</taxon>
        <taxon>Neoptera</taxon>
        <taxon>Endopterygota</taxon>
        <taxon>Diptera</taxon>
        <taxon>Brachycera</taxon>
        <taxon>Muscomorpha</taxon>
        <taxon>Ephydroidea</taxon>
        <taxon>Drosophilidae</taxon>
        <taxon>Drosophila</taxon>
        <taxon>Sophophora</taxon>
    </lineage>
</organism>
<dbReference type="Proteomes" id="UP000007801">
    <property type="component" value="Unassembled WGS sequence"/>
</dbReference>
<name>A0A0P8XYD4_DROAN</name>
<feature type="region of interest" description="Disordered" evidence="1">
    <location>
        <begin position="47"/>
        <end position="74"/>
    </location>
</feature>
<evidence type="ECO:0000313" key="2">
    <source>
        <dbReference type="EMBL" id="KPU74514.1"/>
    </source>
</evidence>
<sequence length="74" mass="8310">MPKSNPHVYGTGILIKPQNAVNGRWTLGQNNAVLIVAPDHVQESFFGQGPGPWRHLYASGEHKQQQQHNQQPHH</sequence>
<reference evidence="2 3" key="1">
    <citation type="journal article" date="2007" name="Nature">
        <title>Evolution of genes and genomes on the Drosophila phylogeny.</title>
        <authorList>
            <consortium name="Drosophila 12 Genomes Consortium"/>
            <person name="Clark A.G."/>
            <person name="Eisen M.B."/>
            <person name="Smith D.R."/>
            <person name="Bergman C.M."/>
            <person name="Oliver B."/>
            <person name="Markow T.A."/>
            <person name="Kaufman T.C."/>
            <person name="Kellis M."/>
            <person name="Gelbart W."/>
            <person name="Iyer V.N."/>
            <person name="Pollard D.A."/>
            <person name="Sackton T.B."/>
            <person name="Larracuente A.M."/>
            <person name="Singh N.D."/>
            <person name="Abad J.P."/>
            <person name="Abt D.N."/>
            <person name="Adryan B."/>
            <person name="Aguade M."/>
            <person name="Akashi H."/>
            <person name="Anderson W.W."/>
            <person name="Aquadro C.F."/>
            <person name="Ardell D.H."/>
            <person name="Arguello R."/>
            <person name="Artieri C.G."/>
            <person name="Barbash D.A."/>
            <person name="Barker D."/>
            <person name="Barsanti P."/>
            <person name="Batterham P."/>
            <person name="Batzoglou S."/>
            <person name="Begun D."/>
            <person name="Bhutkar A."/>
            <person name="Blanco E."/>
            <person name="Bosak S.A."/>
            <person name="Bradley R.K."/>
            <person name="Brand A.D."/>
            <person name="Brent M.R."/>
            <person name="Brooks A.N."/>
            <person name="Brown R.H."/>
            <person name="Butlin R.K."/>
            <person name="Caggese C."/>
            <person name="Calvi B.R."/>
            <person name="Bernardo de Carvalho A."/>
            <person name="Caspi A."/>
            <person name="Castrezana S."/>
            <person name="Celniker S.E."/>
            <person name="Chang J.L."/>
            <person name="Chapple C."/>
            <person name="Chatterji S."/>
            <person name="Chinwalla A."/>
            <person name="Civetta A."/>
            <person name="Clifton S.W."/>
            <person name="Comeron J.M."/>
            <person name="Costello J.C."/>
            <person name="Coyne J.A."/>
            <person name="Daub J."/>
            <person name="David R.G."/>
            <person name="Delcher A.L."/>
            <person name="Delehaunty K."/>
            <person name="Do C.B."/>
            <person name="Ebling H."/>
            <person name="Edwards K."/>
            <person name="Eickbush T."/>
            <person name="Evans J.D."/>
            <person name="Filipski A."/>
            <person name="Findeiss S."/>
            <person name="Freyhult E."/>
            <person name="Fulton L."/>
            <person name="Fulton R."/>
            <person name="Garcia A.C."/>
            <person name="Gardiner A."/>
            <person name="Garfield D.A."/>
            <person name="Garvin B.E."/>
            <person name="Gibson G."/>
            <person name="Gilbert D."/>
            <person name="Gnerre S."/>
            <person name="Godfrey J."/>
            <person name="Good R."/>
            <person name="Gotea V."/>
            <person name="Gravely B."/>
            <person name="Greenberg A.J."/>
            <person name="Griffiths-Jones S."/>
            <person name="Gross S."/>
            <person name="Guigo R."/>
            <person name="Gustafson E.A."/>
            <person name="Haerty W."/>
            <person name="Hahn M.W."/>
            <person name="Halligan D.L."/>
            <person name="Halpern A.L."/>
            <person name="Halter G.M."/>
            <person name="Han M.V."/>
            <person name="Heger A."/>
            <person name="Hillier L."/>
            <person name="Hinrichs A.S."/>
            <person name="Holmes I."/>
            <person name="Hoskins R.A."/>
            <person name="Hubisz M.J."/>
            <person name="Hultmark D."/>
            <person name="Huntley M.A."/>
            <person name="Jaffe D.B."/>
            <person name="Jagadeeshan S."/>
            <person name="Jeck W.R."/>
            <person name="Johnson J."/>
            <person name="Jones C.D."/>
            <person name="Jordan W.C."/>
            <person name="Karpen G.H."/>
            <person name="Kataoka E."/>
            <person name="Keightley P.D."/>
            <person name="Kheradpour P."/>
            <person name="Kirkness E.F."/>
            <person name="Koerich L.B."/>
            <person name="Kristiansen K."/>
            <person name="Kudrna D."/>
            <person name="Kulathinal R.J."/>
            <person name="Kumar S."/>
            <person name="Kwok R."/>
            <person name="Lander E."/>
            <person name="Langley C.H."/>
            <person name="Lapoint R."/>
            <person name="Lazzaro B.P."/>
            <person name="Lee S.J."/>
            <person name="Levesque L."/>
            <person name="Li R."/>
            <person name="Lin C.F."/>
            <person name="Lin M.F."/>
            <person name="Lindblad-Toh K."/>
            <person name="Llopart A."/>
            <person name="Long M."/>
            <person name="Low L."/>
            <person name="Lozovsky E."/>
            <person name="Lu J."/>
            <person name="Luo M."/>
            <person name="Machado C.A."/>
            <person name="Makalowski W."/>
            <person name="Marzo M."/>
            <person name="Matsuda M."/>
            <person name="Matzkin L."/>
            <person name="McAllister B."/>
            <person name="McBride C.S."/>
            <person name="McKernan B."/>
            <person name="McKernan K."/>
            <person name="Mendez-Lago M."/>
            <person name="Minx P."/>
            <person name="Mollenhauer M.U."/>
            <person name="Montooth K."/>
            <person name="Mount S.M."/>
            <person name="Mu X."/>
            <person name="Myers E."/>
            <person name="Negre B."/>
            <person name="Newfeld S."/>
            <person name="Nielsen R."/>
            <person name="Noor M.A."/>
            <person name="O'Grady P."/>
            <person name="Pachter L."/>
            <person name="Papaceit M."/>
            <person name="Parisi M.J."/>
            <person name="Parisi M."/>
            <person name="Parts L."/>
            <person name="Pedersen J.S."/>
            <person name="Pesole G."/>
            <person name="Phillippy A.M."/>
            <person name="Ponting C.P."/>
            <person name="Pop M."/>
            <person name="Porcelli D."/>
            <person name="Powell J.R."/>
            <person name="Prohaska S."/>
            <person name="Pruitt K."/>
            <person name="Puig M."/>
            <person name="Quesneville H."/>
            <person name="Ram K.R."/>
            <person name="Rand D."/>
            <person name="Rasmussen M.D."/>
            <person name="Reed L.K."/>
            <person name="Reenan R."/>
            <person name="Reily A."/>
            <person name="Remington K.A."/>
            <person name="Rieger T.T."/>
            <person name="Ritchie M.G."/>
            <person name="Robin C."/>
            <person name="Rogers Y.H."/>
            <person name="Rohde C."/>
            <person name="Rozas J."/>
            <person name="Rubenfield M.J."/>
            <person name="Ruiz A."/>
            <person name="Russo S."/>
            <person name="Salzberg S.L."/>
            <person name="Sanchez-Gracia A."/>
            <person name="Saranga D.J."/>
            <person name="Sato H."/>
            <person name="Schaeffer S.W."/>
            <person name="Schatz M.C."/>
            <person name="Schlenke T."/>
            <person name="Schwartz R."/>
            <person name="Segarra C."/>
            <person name="Singh R.S."/>
            <person name="Sirot L."/>
            <person name="Sirota M."/>
            <person name="Sisneros N.B."/>
            <person name="Smith C.D."/>
            <person name="Smith T.F."/>
            <person name="Spieth J."/>
            <person name="Stage D.E."/>
            <person name="Stark A."/>
            <person name="Stephan W."/>
            <person name="Strausberg R.L."/>
            <person name="Strempel S."/>
            <person name="Sturgill D."/>
            <person name="Sutton G."/>
            <person name="Sutton G.G."/>
            <person name="Tao W."/>
            <person name="Teichmann S."/>
            <person name="Tobari Y.N."/>
            <person name="Tomimura Y."/>
            <person name="Tsolas J.M."/>
            <person name="Valente V.L."/>
            <person name="Venter E."/>
            <person name="Venter J.C."/>
            <person name="Vicario S."/>
            <person name="Vieira F.G."/>
            <person name="Vilella A.J."/>
            <person name="Villasante A."/>
            <person name="Walenz B."/>
            <person name="Wang J."/>
            <person name="Wasserman M."/>
            <person name="Watts T."/>
            <person name="Wilson D."/>
            <person name="Wilson R.K."/>
            <person name="Wing R.A."/>
            <person name="Wolfner M.F."/>
            <person name="Wong A."/>
            <person name="Wong G.K."/>
            <person name="Wu C.I."/>
            <person name="Wu G."/>
            <person name="Yamamoto D."/>
            <person name="Yang H.P."/>
            <person name="Yang S.P."/>
            <person name="Yorke J.A."/>
            <person name="Yoshida K."/>
            <person name="Zdobnov E."/>
            <person name="Zhang P."/>
            <person name="Zhang Y."/>
            <person name="Zimin A.V."/>
            <person name="Baldwin J."/>
            <person name="Abdouelleil A."/>
            <person name="Abdulkadir J."/>
            <person name="Abebe A."/>
            <person name="Abera B."/>
            <person name="Abreu J."/>
            <person name="Acer S.C."/>
            <person name="Aftuck L."/>
            <person name="Alexander A."/>
            <person name="An P."/>
            <person name="Anderson E."/>
            <person name="Anderson S."/>
            <person name="Arachi H."/>
            <person name="Azer M."/>
            <person name="Bachantsang P."/>
            <person name="Barry A."/>
            <person name="Bayul T."/>
            <person name="Berlin A."/>
            <person name="Bessette D."/>
            <person name="Bloom T."/>
            <person name="Blye J."/>
            <person name="Boguslavskiy L."/>
            <person name="Bonnet C."/>
            <person name="Boukhgalter B."/>
            <person name="Bourzgui I."/>
            <person name="Brown A."/>
            <person name="Cahill P."/>
            <person name="Channer S."/>
            <person name="Cheshatsang Y."/>
            <person name="Chuda L."/>
            <person name="Citroen M."/>
            <person name="Collymore A."/>
            <person name="Cooke P."/>
            <person name="Costello M."/>
            <person name="D'Aco K."/>
            <person name="Daza R."/>
            <person name="De Haan G."/>
            <person name="DeGray S."/>
            <person name="DeMaso C."/>
            <person name="Dhargay N."/>
            <person name="Dooley K."/>
            <person name="Dooley E."/>
            <person name="Doricent M."/>
            <person name="Dorje P."/>
            <person name="Dorjee K."/>
            <person name="Dupes A."/>
            <person name="Elong R."/>
            <person name="Falk J."/>
            <person name="Farina A."/>
            <person name="Faro S."/>
            <person name="Ferguson D."/>
            <person name="Fisher S."/>
            <person name="Foley C.D."/>
            <person name="Franke A."/>
            <person name="Friedrich D."/>
            <person name="Gadbois L."/>
            <person name="Gearin G."/>
            <person name="Gearin C.R."/>
            <person name="Giannoukos G."/>
            <person name="Goode T."/>
            <person name="Graham J."/>
            <person name="Grandbois E."/>
            <person name="Grewal S."/>
            <person name="Gyaltsen K."/>
            <person name="Hafez N."/>
            <person name="Hagos B."/>
            <person name="Hall J."/>
            <person name="Henson C."/>
            <person name="Hollinger A."/>
            <person name="Honan T."/>
            <person name="Huard M.D."/>
            <person name="Hughes L."/>
            <person name="Hurhula B."/>
            <person name="Husby M.E."/>
            <person name="Kamat A."/>
            <person name="Kanga B."/>
            <person name="Kashin S."/>
            <person name="Khazanovich D."/>
            <person name="Kisner P."/>
            <person name="Lance K."/>
            <person name="Lara M."/>
            <person name="Lee W."/>
            <person name="Lennon N."/>
            <person name="Letendre F."/>
            <person name="LeVine R."/>
            <person name="Lipovsky A."/>
            <person name="Liu X."/>
            <person name="Liu J."/>
            <person name="Liu S."/>
            <person name="Lokyitsang T."/>
            <person name="Lokyitsang Y."/>
            <person name="Lubonja R."/>
            <person name="Lui A."/>
            <person name="MacDonald P."/>
            <person name="Magnisalis V."/>
            <person name="Maru K."/>
            <person name="Matthews C."/>
            <person name="McCusker W."/>
            <person name="McDonough S."/>
            <person name="Mehta T."/>
            <person name="Meldrim J."/>
            <person name="Meneus L."/>
            <person name="Mihai O."/>
            <person name="Mihalev A."/>
            <person name="Mihova T."/>
            <person name="Mittelman R."/>
            <person name="Mlenga V."/>
            <person name="Montmayeur A."/>
            <person name="Mulrain L."/>
            <person name="Navidi A."/>
            <person name="Naylor J."/>
            <person name="Negash T."/>
            <person name="Nguyen T."/>
            <person name="Nguyen N."/>
            <person name="Nicol R."/>
            <person name="Norbu C."/>
            <person name="Norbu N."/>
            <person name="Novod N."/>
            <person name="O'Neill B."/>
            <person name="Osman S."/>
            <person name="Markiewicz E."/>
            <person name="Oyono O.L."/>
            <person name="Patti C."/>
            <person name="Phunkhang P."/>
            <person name="Pierre F."/>
            <person name="Priest M."/>
            <person name="Raghuraman S."/>
            <person name="Rege F."/>
            <person name="Reyes R."/>
            <person name="Rise C."/>
            <person name="Rogov P."/>
            <person name="Ross K."/>
            <person name="Ryan E."/>
            <person name="Settipalli S."/>
            <person name="Shea T."/>
            <person name="Sherpa N."/>
            <person name="Shi L."/>
            <person name="Shih D."/>
            <person name="Sparrow T."/>
            <person name="Spaulding J."/>
            <person name="Stalker J."/>
            <person name="Stange-Thomann N."/>
            <person name="Stavropoulos S."/>
            <person name="Stone C."/>
            <person name="Strader C."/>
            <person name="Tesfaye S."/>
            <person name="Thomson T."/>
            <person name="Thoulutsang Y."/>
            <person name="Thoulutsang D."/>
            <person name="Topham K."/>
            <person name="Topping I."/>
            <person name="Tsamla T."/>
            <person name="Vassiliev H."/>
            <person name="Vo A."/>
            <person name="Wangchuk T."/>
            <person name="Wangdi T."/>
            <person name="Weiand M."/>
            <person name="Wilkinson J."/>
            <person name="Wilson A."/>
            <person name="Yadav S."/>
            <person name="Young G."/>
            <person name="Yu Q."/>
            <person name="Zembek L."/>
            <person name="Zhong D."/>
            <person name="Zimmer A."/>
            <person name="Zwirko Z."/>
            <person name="Jaffe D.B."/>
            <person name="Alvarez P."/>
            <person name="Brockman W."/>
            <person name="Butler J."/>
            <person name="Chin C."/>
            <person name="Gnerre S."/>
            <person name="Grabherr M."/>
            <person name="Kleber M."/>
            <person name="Mauceli E."/>
            <person name="MacCallum I."/>
        </authorList>
    </citation>
    <scope>NUCLEOTIDE SEQUENCE [LARGE SCALE GENOMIC DNA]</scope>
    <source>
        <strain evidence="3">Tucson 14024-0371.13</strain>
    </source>
</reference>
<protein>
    <submittedName>
        <fullName evidence="2">Uncharacterized protein, isoform B</fullName>
    </submittedName>
</protein>
<evidence type="ECO:0000256" key="1">
    <source>
        <dbReference type="SAM" id="MobiDB-lite"/>
    </source>
</evidence>
<proteinExistence type="predicted"/>
<evidence type="ECO:0000313" key="3">
    <source>
        <dbReference type="Proteomes" id="UP000007801"/>
    </source>
</evidence>
<gene>
    <name evidence="2" type="primary">Dana\GF26980</name>
    <name evidence="2" type="ORF">GF26980</name>
</gene>
<dbReference type="EMBL" id="CH902624">
    <property type="protein sequence ID" value="KPU74514.1"/>
    <property type="molecule type" value="Genomic_DNA"/>
</dbReference>